<dbReference type="AlphaFoldDB" id="A0A5N6X7F6"/>
<evidence type="ECO:0000256" key="1">
    <source>
        <dbReference type="SAM" id="Phobius"/>
    </source>
</evidence>
<keyword evidence="1" id="KW-0472">Membrane</keyword>
<keyword evidence="1" id="KW-1133">Transmembrane helix</keyword>
<organism evidence="2 3">
    <name type="scientific">Aspergillus sergii</name>
    <dbReference type="NCBI Taxonomy" id="1034303"/>
    <lineage>
        <taxon>Eukaryota</taxon>
        <taxon>Fungi</taxon>
        <taxon>Dikarya</taxon>
        <taxon>Ascomycota</taxon>
        <taxon>Pezizomycotina</taxon>
        <taxon>Eurotiomycetes</taxon>
        <taxon>Eurotiomycetidae</taxon>
        <taxon>Eurotiales</taxon>
        <taxon>Aspergillaceae</taxon>
        <taxon>Aspergillus</taxon>
        <taxon>Aspergillus subgen. Circumdati</taxon>
    </lineage>
</organism>
<proteinExistence type="predicted"/>
<feature type="transmembrane region" description="Helical" evidence="1">
    <location>
        <begin position="30"/>
        <end position="51"/>
    </location>
</feature>
<sequence length="86" mass="9972">MMSQWVNLLHGHYYLPFLVLVYLVSGSRLWIPLSMVIFGVKELLNLVNALVRGMMRKCRFLLMCNIHVGLQPDPSRPVTRLPLHDL</sequence>
<protein>
    <submittedName>
        <fullName evidence="2">Uncharacterized protein</fullName>
    </submittedName>
</protein>
<dbReference type="Proteomes" id="UP000325945">
    <property type="component" value="Unassembled WGS sequence"/>
</dbReference>
<accession>A0A5N6X7F6</accession>
<feature type="transmembrane region" description="Helical" evidence="1">
    <location>
        <begin position="7"/>
        <end position="24"/>
    </location>
</feature>
<reference evidence="3" key="1">
    <citation type="submission" date="2019-04" db="EMBL/GenBank/DDBJ databases">
        <title>Friends and foes A comparative genomics studyof 23 Aspergillus species from section Flavi.</title>
        <authorList>
            <consortium name="DOE Joint Genome Institute"/>
            <person name="Kjaerbolling I."/>
            <person name="Vesth T."/>
            <person name="Frisvad J.C."/>
            <person name="Nybo J.L."/>
            <person name="Theobald S."/>
            <person name="Kildgaard S."/>
            <person name="Isbrandt T."/>
            <person name="Kuo A."/>
            <person name="Sato A."/>
            <person name="Lyhne E.K."/>
            <person name="Kogle M.E."/>
            <person name="Wiebenga A."/>
            <person name="Kun R.S."/>
            <person name="Lubbers R.J."/>
            <person name="Makela M.R."/>
            <person name="Barry K."/>
            <person name="Chovatia M."/>
            <person name="Clum A."/>
            <person name="Daum C."/>
            <person name="Haridas S."/>
            <person name="He G."/>
            <person name="LaButti K."/>
            <person name="Lipzen A."/>
            <person name="Mondo S."/>
            <person name="Riley R."/>
            <person name="Salamov A."/>
            <person name="Simmons B.A."/>
            <person name="Magnuson J.K."/>
            <person name="Henrissat B."/>
            <person name="Mortensen U.H."/>
            <person name="Larsen T.O."/>
            <person name="Devries R.P."/>
            <person name="Grigoriev I.V."/>
            <person name="Machida M."/>
            <person name="Baker S.E."/>
            <person name="Andersen M.R."/>
        </authorList>
    </citation>
    <scope>NUCLEOTIDE SEQUENCE [LARGE SCALE GENOMIC DNA]</scope>
    <source>
        <strain evidence="3">CBS 130017</strain>
    </source>
</reference>
<gene>
    <name evidence="2" type="ORF">BDV39DRAFT_63825</name>
</gene>
<name>A0A5N6X7F6_9EURO</name>
<keyword evidence="3" id="KW-1185">Reference proteome</keyword>
<evidence type="ECO:0000313" key="3">
    <source>
        <dbReference type="Proteomes" id="UP000325945"/>
    </source>
</evidence>
<dbReference type="EMBL" id="ML741783">
    <property type="protein sequence ID" value="KAE8328842.1"/>
    <property type="molecule type" value="Genomic_DNA"/>
</dbReference>
<evidence type="ECO:0000313" key="2">
    <source>
        <dbReference type="EMBL" id="KAE8328842.1"/>
    </source>
</evidence>
<keyword evidence="1" id="KW-0812">Transmembrane</keyword>